<dbReference type="NCBIfam" id="TIGR01162">
    <property type="entry name" value="purE"/>
    <property type="match status" value="1"/>
</dbReference>
<keyword evidence="2 3" id="KW-0413">Isomerase</keyword>
<protein>
    <recommendedName>
        <fullName evidence="3 4">N5-carboxyaminoimidazole ribonucleotide mutase</fullName>
        <shortName evidence="3 4">N5-CAIR mutase</shortName>
        <ecNumber evidence="3 4">5.4.99.18</ecNumber>
    </recommendedName>
    <alternativeName>
        <fullName evidence="3">5-(carboxyamino)imidazole ribonucleotide mutase</fullName>
    </alternativeName>
</protein>
<comment type="function">
    <text evidence="3 4">Catalyzes the conversion of N5-carboxyaminoimidazole ribonucleotide (N5-CAIR) to 4-carboxy-5-aminoimidazole ribonucleotide (CAIR).</text>
</comment>
<gene>
    <name evidence="3 7" type="primary">purE</name>
    <name evidence="7" type="ORF">DRJ31_05225</name>
</gene>
<dbReference type="InterPro" id="IPR033747">
    <property type="entry name" value="PurE_ClassI"/>
</dbReference>
<evidence type="ECO:0000256" key="5">
    <source>
        <dbReference type="PIRSR" id="PIRSR001338-1"/>
    </source>
</evidence>
<dbReference type="InterPro" id="IPR000031">
    <property type="entry name" value="PurE_dom"/>
</dbReference>
<proteinExistence type="inferred from homology"/>
<comment type="pathway">
    <text evidence="3 4">Purine metabolism; IMP biosynthesis via de novo pathway; 5-amino-1-(5-phospho-D-ribosyl)imidazole-4-carboxylate from 5-amino-1-(5-phospho-D-ribosyl)imidazole (N5-CAIR route): step 2/2.</text>
</comment>
<dbReference type="GO" id="GO:0006189">
    <property type="term" value="P:'de novo' IMP biosynthetic process"/>
    <property type="evidence" value="ECO:0007669"/>
    <property type="project" value="UniProtKB-UniRule"/>
</dbReference>
<feature type="domain" description="PurE" evidence="6">
    <location>
        <begin position="1"/>
        <end position="145"/>
    </location>
</feature>
<evidence type="ECO:0000256" key="1">
    <source>
        <dbReference type="ARBA" id="ARBA00022755"/>
    </source>
</evidence>
<evidence type="ECO:0000256" key="4">
    <source>
        <dbReference type="PIRNR" id="PIRNR001338"/>
    </source>
</evidence>
<feature type="binding site" evidence="3 5">
    <location>
        <position position="11"/>
    </location>
    <ligand>
        <name>substrate</name>
    </ligand>
</feature>
<sequence length="150" mass="16190">MVSLIIGSERDREVGDKVFELLKSFGVNVEYRVMSAHRNPKELDEYVTKTNAEVFIAIAGLSAALPGVIASKTLKPVIGVPREVKVGGLDSLLSIAQMPPGVPVACVGIDNGENAALLAISILSLRYPELEDKLAEYRRSRAEKSIKVIS</sequence>
<dbReference type="EC" id="5.4.99.18" evidence="3 4"/>
<comment type="catalytic activity">
    <reaction evidence="3 4">
        <text>5-carboxyamino-1-(5-phospho-D-ribosyl)imidazole + H(+) = 5-amino-1-(5-phospho-D-ribosyl)imidazole-4-carboxylate</text>
        <dbReference type="Rhea" id="RHEA:13193"/>
        <dbReference type="ChEBI" id="CHEBI:15378"/>
        <dbReference type="ChEBI" id="CHEBI:58730"/>
        <dbReference type="ChEBI" id="CHEBI:77657"/>
        <dbReference type="EC" id="5.4.99.18"/>
    </reaction>
</comment>
<dbReference type="SUPFAM" id="SSF52255">
    <property type="entry name" value="N5-CAIR mutase (phosphoribosylaminoimidazole carboxylase, PurE)"/>
    <property type="match status" value="1"/>
</dbReference>
<organism evidence="7 8">
    <name type="scientific">Thermoproteota archaeon</name>
    <dbReference type="NCBI Taxonomy" id="2056631"/>
    <lineage>
        <taxon>Archaea</taxon>
        <taxon>Thermoproteota</taxon>
    </lineage>
</organism>
<keyword evidence="7" id="KW-0456">Lyase</keyword>
<dbReference type="Gene3D" id="3.40.50.1970">
    <property type="match status" value="1"/>
</dbReference>
<dbReference type="Pfam" id="PF00731">
    <property type="entry name" value="AIRC"/>
    <property type="match status" value="1"/>
</dbReference>
<comment type="similarity">
    <text evidence="3">Belongs to the AIR carboxylase family. Class I subfamily.</text>
</comment>
<evidence type="ECO:0000256" key="2">
    <source>
        <dbReference type="ARBA" id="ARBA00023235"/>
    </source>
</evidence>
<dbReference type="SMART" id="SM01001">
    <property type="entry name" value="AIRC"/>
    <property type="match status" value="1"/>
</dbReference>
<evidence type="ECO:0000313" key="7">
    <source>
        <dbReference type="EMBL" id="RLE49360.1"/>
    </source>
</evidence>
<dbReference type="InterPro" id="IPR024694">
    <property type="entry name" value="PurE_prokaryotes"/>
</dbReference>
<feature type="binding site" evidence="3 5">
    <location>
        <position position="38"/>
    </location>
    <ligand>
        <name>substrate</name>
    </ligand>
</feature>
<dbReference type="Proteomes" id="UP000278475">
    <property type="component" value="Unassembled WGS sequence"/>
</dbReference>
<dbReference type="GO" id="GO:0016829">
    <property type="term" value="F:lyase activity"/>
    <property type="evidence" value="ECO:0007669"/>
    <property type="project" value="UniProtKB-KW"/>
</dbReference>
<dbReference type="PIRSF" id="PIRSF001338">
    <property type="entry name" value="AIR_carboxylase"/>
    <property type="match status" value="1"/>
</dbReference>
<dbReference type="EMBL" id="QMQV01000039">
    <property type="protein sequence ID" value="RLE49360.1"/>
    <property type="molecule type" value="Genomic_DNA"/>
</dbReference>
<accession>A0A497ERM2</accession>
<evidence type="ECO:0000256" key="3">
    <source>
        <dbReference type="HAMAP-Rule" id="MF_01929"/>
    </source>
</evidence>
<feature type="binding site" evidence="3 5">
    <location>
        <position position="8"/>
    </location>
    <ligand>
        <name>substrate</name>
    </ligand>
</feature>
<evidence type="ECO:0000313" key="8">
    <source>
        <dbReference type="Proteomes" id="UP000278475"/>
    </source>
</evidence>
<evidence type="ECO:0000259" key="6">
    <source>
        <dbReference type="SMART" id="SM01001"/>
    </source>
</evidence>
<dbReference type="AlphaFoldDB" id="A0A497ERM2"/>
<keyword evidence="1 3" id="KW-0658">Purine biosynthesis</keyword>
<dbReference type="HAMAP" id="MF_01929">
    <property type="entry name" value="PurE_classI"/>
    <property type="match status" value="1"/>
</dbReference>
<dbReference type="PANTHER" id="PTHR23046">
    <property type="entry name" value="PHOSPHORIBOSYLAMINOIMIDAZOLE CARBOXYLASE CATALYTIC SUBUNIT"/>
    <property type="match status" value="1"/>
</dbReference>
<dbReference type="UniPathway" id="UPA00074">
    <property type="reaction ID" value="UER00943"/>
</dbReference>
<reference evidence="7 8" key="1">
    <citation type="submission" date="2018-06" db="EMBL/GenBank/DDBJ databases">
        <title>Extensive metabolic versatility and redundancy in microbially diverse, dynamic hydrothermal sediments.</title>
        <authorList>
            <person name="Dombrowski N."/>
            <person name="Teske A."/>
            <person name="Baker B.J."/>
        </authorList>
    </citation>
    <scope>NUCLEOTIDE SEQUENCE [LARGE SCALE GENOMIC DNA]</scope>
    <source>
        <strain evidence="7">B66_G16</strain>
    </source>
</reference>
<dbReference type="GO" id="GO:0034023">
    <property type="term" value="F:5-(carboxyamino)imidazole ribonucleotide mutase activity"/>
    <property type="evidence" value="ECO:0007669"/>
    <property type="project" value="UniProtKB-UniRule"/>
</dbReference>
<name>A0A497ERM2_9CREN</name>
<dbReference type="PANTHER" id="PTHR23046:SF2">
    <property type="entry name" value="PHOSPHORIBOSYLAMINOIMIDAZOLE CARBOXYLASE"/>
    <property type="match status" value="1"/>
</dbReference>
<comment type="caution">
    <text evidence="7">The sequence shown here is derived from an EMBL/GenBank/DDBJ whole genome shotgun (WGS) entry which is preliminary data.</text>
</comment>